<dbReference type="InterPro" id="IPR036046">
    <property type="entry name" value="Acylphosphatase-like_dom_sf"/>
</dbReference>
<dbReference type="InterPro" id="IPR041440">
    <property type="entry name" value="HypF_C"/>
</dbReference>
<evidence type="ECO:0000259" key="10">
    <source>
        <dbReference type="PROSITE" id="PS51160"/>
    </source>
</evidence>
<comment type="catalytic activity">
    <reaction evidence="9">
        <text>an acyl phosphate + H2O = a carboxylate + phosphate + H(+)</text>
        <dbReference type="Rhea" id="RHEA:14965"/>
        <dbReference type="ChEBI" id="CHEBI:15377"/>
        <dbReference type="ChEBI" id="CHEBI:15378"/>
        <dbReference type="ChEBI" id="CHEBI:29067"/>
        <dbReference type="ChEBI" id="CHEBI:43474"/>
        <dbReference type="ChEBI" id="CHEBI:59918"/>
        <dbReference type="EC" id="3.6.1.7"/>
    </reaction>
</comment>
<dbReference type="Pfam" id="PF00708">
    <property type="entry name" value="Acylphosphatase"/>
    <property type="match status" value="1"/>
</dbReference>
<organism evidence="12 13">
    <name type="scientific">Methylacidimicrobium tartarophylax</name>
    <dbReference type="NCBI Taxonomy" id="1041768"/>
    <lineage>
        <taxon>Bacteria</taxon>
        <taxon>Pseudomonadati</taxon>
        <taxon>Verrucomicrobiota</taxon>
        <taxon>Methylacidimicrobium</taxon>
    </lineage>
</organism>
<dbReference type="InterPro" id="IPR011125">
    <property type="entry name" value="Znf_HypF"/>
</dbReference>
<keyword evidence="12" id="KW-0808">Transferase</keyword>
<evidence type="ECO:0000256" key="2">
    <source>
        <dbReference type="ARBA" id="ARBA00008097"/>
    </source>
</evidence>
<name>A0A5E6MA97_9BACT</name>
<dbReference type="Proteomes" id="UP000334923">
    <property type="component" value="Unassembled WGS sequence"/>
</dbReference>
<dbReference type="PROSITE" id="PS51163">
    <property type="entry name" value="YRDC"/>
    <property type="match status" value="1"/>
</dbReference>
<gene>
    <name evidence="12" type="primary">hypF</name>
    <name evidence="12" type="ORF">MAMT_01007</name>
</gene>
<dbReference type="AlphaFoldDB" id="A0A5E6MA97"/>
<dbReference type="UniPathway" id="UPA00335"/>
<dbReference type="GO" id="GO:0003725">
    <property type="term" value="F:double-stranded RNA binding"/>
    <property type="evidence" value="ECO:0007669"/>
    <property type="project" value="InterPro"/>
</dbReference>
<protein>
    <recommendedName>
        <fullName evidence="8">Carbamoyltransferase</fullName>
        <ecNumber evidence="8">6.2.-.-</ecNumber>
    </recommendedName>
</protein>
<dbReference type="PANTHER" id="PTHR42959">
    <property type="entry name" value="CARBAMOYLTRANSFERASE"/>
    <property type="match status" value="1"/>
</dbReference>
<dbReference type="RefSeq" id="WP_142659901.1">
    <property type="nucleotide sequence ID" value="NZ_CABFVA020000046.1"/>
</dbReference>
<dbReference type="InterPro" id="IPR017968">
    <property type="entry name" value="Acylphosphatase_CS"/>
</dbReference>
<feature type="active site" evidence="9">
    <location>
        <position position="22"/>
    </location>
</feature>
<keyword evidence="9" id="KW-0378">Hydrolase</keyword>
<evidence type="ECO:0000256" key="6">
    <source>
        <dbReference type="ARBA" id="ARBA00022833"/>
    </source>
</evidence>
<evidence type="ECO:0000256" key="5">
    <source>
        <dbReference type="ARBA" id="ARBA00022771"/>
    </source>
</evidence>
<dbReference type="InterPro" id="IPR006070">
    <property type="entry name" value="Sua5-like_dom"/>
</dbReference>
<dbReference type="Pfam" id="PF17788">
    <property type="entry name" value="HypF_C"/>
    <property type="match status" value="1"/>
</dbReference>
<evidence type="ECO:0000256" key="7">
    <source>
        <dbReference type="ARBA" id="ARBA00048220"/>
    </source>
</evidence>
<evidence type="ECO:0000313" key="13">
    <source>
        <dbReference type="Proteomes" id="UP000334923"/>
    </source>
</evidence>
<dbReference type="GO" id="GO:0003998">
    <property type="term" value="F:acylphosphatase activity"/>
    <property type="evidence" value="ECO:0007669"/>
    <property type="project" value="UniProtKB-EC"/>
</dbReference>
<dbReference type="Pfam" id="PF01300">
    <property type="entry name" value="Sua5_yciO_yrdC"/>
    <property type="match status" value="1"/>
</dbReference>
<dbReference type="PROSITE" id="PS00150">
    <property type="entry name" value="ACYLPHOSPHATASE_1"/>
    <property type="match status" value="1"/>
</dbReference>
<evidence type="ECO:0000256" key="8">
    <source>
        <dbReference type="PIRNR" id="PIRNR006256"/>
    </source>
</evidence>
<evidence type="ECO:0000259" key="11">
    <source>
        <dbReference type="PROSITE" id="PS51163"/>
    </source>
</evidence>
<feature type="domain" description="YrdC-like" evidence="11">
    <location>
        <begin position="204"/>
        <end position="392"/>
    </location>
</feature>
<dbReference type="Gene3D" id="3.30.420.40">
    <property type="match status" value="1"/>
</dbReference>
<dbReference type="Gene3D" id="3.90.870.50">
    <property type="match status" value="1"/>
</dbReference>
<dbReference type="SUPFAM" id="SSF55821">
    <property type="entry name" value="YrdC/RibB"/>
    <property type="match status" value="1"/>
</dbReference>
<dbReference type="InterPro" id="IPR051060">
    <property type="entry name" value="Carbamoyltrans_HypF-like"/>
</dbReference>
<dbReference type="GO" id="GO:0008270">
    <property type="term" value="F:zinc ion binding"/>
    <property type="evidence" value="ECO:0007669"/>
    <property type="project" value="UniProtKB-KW"/>
</dbReference>
<dbReference type="InterPro" id="IPR055128">
    <property type="entry name" value="HypF_C_2"/>
</dbReference>
<keyword evidence="3" id="KW-0436">Ligase</keyword>
<dbReference type="Gene3D" id="3.30.420.360">
    <property type="match status" value="1"/>
</dbReference>
<dbReference type="EC" id="6.2.-.-" evidence="8"/>
<evidence type="ECO:0000256" key="4">
    <source>
        <dbReference type="ARBA" id="ARBA00022723"/>
    </source>
</evidence>
<keyword evidence="4" id="KW-0479">Metal-binding</keyword>
<dbReference type="Pfam" id="PF22521">
    <property type="entry name" value="HypF_C_2"/>
    <property type="match status" value="1"/>
</dbReference>
<feature type="active site" evidence="9">
    <location>
        <position position="40"/>
    </location>
</feature>
<dbReference type="PIRSF" id="PIRSF006256">
    <property type="entry name" value="CMPcnvr_hdrg_mat"/>
    <property type="match status" value="1"/>
</dbReference>
<dbReference type="Gene3D" id="3.30.110.120">
    <property type="match status" value="1"/>
</dbReference>
<proteinExistence type="inferred from homology"/>
<keyword evidence="5" id="KW-0863">Zinc-finger</keyword>
<dbReference type="SUPFAM" id="SSF54975">
    <property type="entry name" value="Acylphosphatase/BLUF domain-like"/>
    <property type="match status" value="1"/>
</dbReference>
<dbReference type="GO" id="GO:0016874">
    <property type="term" value="F:ligase activity"/>
    <property type="evidence" value="ECO:0007669"/>
    <property type="project" value="UniProtKB-UniRule"/>
</dbReference>
<reference evidence="12 13" key="1">
    <citation type="submission" date="2019-09" db="EMBL/GenBank/DDBJ databases">
        <authorList>
            <person name="Cremers G."/>
        </authorList>
    </citation>
    <scope>NUCLEOTIDE SEQUENCE [LARGE SCALE GENOMIC DNA]</scope>
    <source>
        <strain evidence="12">4A</strain>
    </source>
</reference>
<evidence type="ECO:0000256" key="3">
    <source>
        <dbReference type="ARBA" id="ARBA00022598"/>
    </source>
</evidence>
<evidence type="ECO:0000256" key="9">
    <source>
        <dbReference type="PROSITE-ProRule" id="PRU00520"/>
    </source>
</evidence>
<evidence type="ECO:0000256" key="1">
    <source>
        <dbReference type="ARBA" id="ARBA00004711"/>
    </source>
</evidence>
<keyword evidence="13" id="KW-1185">Reference proteome</keyword>
<dbReference type="PANTHER" id="PTHR42959:SF1">
    <property type="entry name" value="CARBAMOYLTRANSFERASE HYPF"/>
    <property type="match status" value="1"/>
</dbReference>
<sequence length="776" mass="86270">MTHRKAAWQIRLEGKVQGVGFRPFVYRLARGAGLVGWVSNGLEGVHIRVQGEVEALERFSAALLRDHPSIASVTHAEIEEAPLGTDSSFVVRESSREGKATVLLLPDLDLCESCRREMTDPRNRRFQYPFITCTDCGPRYSIIQGLPYDRERTTMAPFAMCPECAREYRDPADRRFYSQTNSCPACGVRADLLDPRGLRLASGGEALDVAAKRIAQGEIVALKGVGGYLLLVDAANEKAVAELRRRKQRPIKPFALLFADLDAIRREACVGPEEERWLRRREKPIVILNRKEGPTRIASGVAPEEDTLGIMLPSAPLPALLLDRLAGPVVATSANRSESPILATEEEILAEWGEGVDAVLSHNREIESRLDDSVVRLSPFFRQPILLRRARGFAPLYLAQGFELGREAAILAMGAQQKATVTLAHQGNIYLSQSLGDLEGWEAQENFRRVLAHFRRLLSFVPRQIVVDRHPQYTSTEEGRSLARELGREAEEVQHQKAHFWSLLAEHSLFWEREPVLGVIWDGTGLGEDGAIWGGEFFLWREGRMERVAHLDYFPLLLGEKAIREPRLSALSLWHSSEALRARLEAKLRPTERPIFRALLARGGAPRTSSIGRLFDGLASLLGLSDRVSFEGEAARRLERIALRAARTLGGIDKLRNQEPYPLPLPSSDGVVRLDDLREEVARDLVRGAPPGEIALRFHLSLAHLAGRVAEWTGARHLALGGGVFQNGLLVDLVEALWGEQLSVYISHDLSPNDESISFGQMVASAWRSGNLRKAG</sequence>
<dbReference type="InterPro" id="IPR001792">
    <property type="entry name" value="Acylphosphatase-like_dom"/>
</dbReference>
<dbReference type="InterPro" id="IPR017945">
    <property type="entry name" value="DHBP_synth_RibB-like_a/b_dom"/>
</dbReference>
<keyword evidence="6" id="KW-0862">Zinc</keyword>
<dbReference type="InterPro" id="IPR004421">
    <property type="entry name" value="Carbamoyltransferase_HypF"/>
</dbReference>
<dbReference type="PROSITE" id="PS51160">
    <property type="entry name" value="ACYLPHOSPHATASE_3"/>
    <property type="match status" value="1"/>
</dbReference>
<comment type="catalytic activity">
    <reaction evidence="7">
        <text>C-terminal L-cysteinyl-[HypE protein] + carbamoyl phosphate + ATP + H2O = C-terminal S-carboxamide-L-cysteinyl-[HypE protein] + AMP + phosphate + diphosphate + H(+)</text>
        <dbReference type="Rhea" id="RHEA:55636"/>
        <dbReference type="Rhea" id="RHEA-COMP:14247"/>
        <dbReference type="Rhea" id="RHEA-COMP:14392"/>
        <dbReference type="ChEBI" id="CHEBI:15377"/>
        <dbReference type="ChEBI" id="CHEBI:15378"/>
        <dbReference type="ChEBI" id="CHEBI:30616"/>
        <dbReference type="ChEBI" id="CHEBI:33019"/>
        <dbReference type="ChEBI" id="CHEBI:43474"/>
        <dbReference type="ChEBI" id="CHEBI:58228"/>
        <dbReference type="ChEBI" id="CHEBI:76913"/>
        <dbReference type="ChEBI" id="CHEBI:139126"/>
        <dbReference type="ChEBI" id="CHEBI:456215"/>
    </reaction>
</comment>
<comment type="pathway">
    <text evidence="1">Protein modification; [NiFe] hydrogenase maturation.</text>
</comment>
<dbReference type="Pfam" id="PF07503">
    <property type="entry name" value="zf-HYPF"/>
    <property type="match status" value="2"/>
</dbReference>
<dbReference type="NCBIfam" id="TIGR00143">
    <property type="entry name" value="hypF"/>
    <property type="match status" value="1"/>
</dbReference>
<dbReference type="OrthoDB" id="9808093at2"/>
<feature type="domain" description="Acylphosphatase-like" evidence="10">
    <location>
        <begin position="7"/>
        <end position="93"/>
    </location>
</feature>
<accession>A0A5E6MA97</accession>
<dbReference type="EMBL" id="CABFVA020000046">
    <property type="protein sequence ID" value="VVM06148.1"/>
    <property type="molecule type" value="Genomic_DNA"/>
</dbReference>
<comment type="similarity">
    <text evidence="2 8">Belongs to the carbamoyltransferase HypF family.</text>
</comment>
<dbReference type="GO" id="GO:0016743">
    <property type="term" value="F:carboxyl- or carbamoyltransferase activity"/>
    <property type="evidence" value="ECO:0007669"/>
    <property type="project" value="UniProtKB-UniRule"/>
</dbReference>
<dbReference type="GO" id="GO:0051604">
    <property type="term" value="P:protein maturation"/>
    <property type="evidence" value="ECO:0007669"/>
    <property type="project" value="TreeGrafter"/>
</dbReference>
<evidence type="ECO:0000313" key="12">
    <source>
        <dbReference type="EMBL" id="VVM06148.1"/>
    </source>
</evidence>